<evidence type="ECO:0000313" key="1">
    <source>
        <dbReference type="EMBL" id="VCU53842.1"/>
    </source>
</evidence>
<dbReference type="RefSeq" id="WP_014630250.1">
    <property type="nucleotide sequence ID" value="NZ_AP025603.1"/>
</dbReference>
<dbReference type="AlphaFoldDB" id="A0A3P4ARR7"/>
<gene>
    <name evidence="1" type="ORF">TTHN1_01630</name>
</gene>
<evidence type="ECO:0000313" key="2">
    <source>
        <dbReference type="Proteomes" id="UP000279841"/>
    </source>
</evidence>
<reference evidence="1 2" key="1">
    <citation type="submission" date="2018-10" db="EMBL/GenBank/DDBJ databases">
        <authorList>
            <person name="Peiro R."/>
            <person name="Begona"/>
            <person name="Cbmso G."/>
            <person name="Lopez M."/>
            <person name="Gonzalez S."/>
            <person name="Sacristan E."/>
            <person name="Castillo E."/>
        </authorList>
    </citation>
    <scope>NUCLEOTIDE SEQUENCE [LARGE SCALE GENOMIC DNA]</scope>
    <source>
        <strain evidence="1">TTHNAR1</strain>
    </source>
</reference>
<proteinExistence type="predicted"/>
<name>A0A3P4ARR7_THETH</name>
<accession>A0A3P4ARR7</accession>
<sequence>MAPLDREEFARGFSQARRSLASATQDLGRPAFGHALLRPAPLRGLNQGRAEAQGALWWLEGASER</sequence>
<dbReference type="EMBL" id="LR027517">
    <property type="protein sequence ID" value="VCU53842.1"/>
    <property type="molecule type" value="Genomic_DNA"/>
</dbReference>
<protein>
    <submittedName>
        <fullName evidence="1">Uncharacterized protein</fullName>
    </submittedName>
</protein>
<organism evidence="1 2">
    <name type="scientific">Thermus thermophilus</name>
    <dbReference type="NCBI Taxonomy" id="274"/>
    <lineage>
        <taxon>Bacteria</taxon>
        <taxon>Thermotogati</taxon>
        <taxon>Deinococcota</taxon>
        <taxon>Deinococci</taxon>
        <taxon>Thermales</taxon>
        <taxon>Thermaceae</taxon>
        <taxon>Thermus</taxon>
    </lineage>
</organism>
<dbReference type="Proteomes" id="UP000279841">
    <property type="component" value="Chromosome"/>
</dbReference>